<dbReference type="GO" id="GO:0009099">
    <property type="term" value="P:L-valine biosynthetic process"/>
    <property type="evidence" value="ECO:0007669"/>
    <property type="project" value="UniProtKB-UniPathway"/>
</dbReference>
<evidence type="ECO:0000313" key="20">
    <source>
        <dbReference type="Proteomes" id="UP000192276"/>
    </source>
</evidence>
<dbReference type="CDD" id="cd01557">
    <property type="entry name" value="BCAT_beta_family"/>
    <property type="match status" value="1"/>
</dbReference>
<dbReference type="NCBIfam" id="TIGR01123">
    <property type="entry name" value="ilvE_II"/>
    <property type="match status" value="1"/>
</dbReference>
<evidence type="ECO:0000256" key="16">
    <source>
        <dbReference type="RuleBase" id="RU004106"/>
    </source>
</evidence>
<evidence type="ECO:0000256" key="17">
    <source>
        <dbReference type="RuleBase" id="RU004516"/>
    </source>
</evidence>
<comment type="catalytic activity">
    <reaction evidence="14 18">
        <text>L-leucine + 2-oxoglutarate = 4-methyl-2-oxopentanoate + L-glutamate</text>
        <dbReference type="Rhea" id="RHEA:18321"/>
        <dbReference type="ChEBI" id="CHEBI:16810"/>
        <dbReference type="ChEBI" id="CHEBI:17865"/>
        <dbReference type="ChEBI" id="CHEBI:29985"/>
        <dbReference type="ChEBI" id="CHEBI:57427"/>
        <dbReference type="EC" id="2.6.1.42"/>
    </reaction>
</comment>
<dbReference type="InterPro" id="IPR036038">
    <property type="entry name" value="Aminotransferase-like"/>
</dbReference>
<keyword evidence="9 18" id="KW-0808">Transferase</keyword>
<dbReference type="GO" id="GO:0052656">
    <property type="term" value="F:L-isoleucine-2-oxoglutarate transaminase activity"/>
    <property type="evidence" value="ECO:0007669"/>
    <property type="project" value="RHEA"/>
</dbReference>
<dbReference type="UniPathway" id="UPA00049">
    <property type="reaction ID" value="UER00062"/>
</dbReference>
<dbReference type="GO" id="GO:0009097">
    <property type="term" value="P:isoleucine biosynthetic process"/>
    <property type="evidence" value="ECO:0007669"/>
    <property type="project" value="UniProtKB-UniPathway"/>
</dbReference>
<evidence type="ECO:0000256" key="10">
    <source>
        <dbReference type="ARBA" id="ARBA00022898"/>
    </source>
</evidence>
<dbReference type="InterPro" id="IPR043131">
    <property type="entry name" value="BCAT-like_N"/>
</dbReference>
<evidence type="ECO:0000256" key="3">
    <source>
        <dbReference type="ARBA" id="ARBA00004824"/>
    </source>
</evidence>
<name>A0A1V9FLV2_9BACT</name>
<dbReference type="Gene3D" id="3.20.10.10">
    <property type="entry name" value="D-amino Acid Aminotransferase, subunit A, domain 2"/>
    <property type="match status" value="1"/>
</dbReference>
<dbReference type="NCBIfam" id="NF009897">
    <property type="entry name" value="PRK13357.1"/>
    <property type="match status" value="1"/>
</dbReference>
<accession>A0A1V9FLV2</accession>
<keyword evidence="8 18" id="KW-0028">Amino-acid biosynthesis</keyword>
<comment type="pathway">
    <text evidence="3">Amino-acid biosynthesis; L-isoleucine biosynthesis; L-isoleucine from 2-oxobutanoate: step 4/4.</text>
</comment>
<dbReference type="UniPathway" id="UPA00048">
    <property type="reaction ID" value="UER00073"/>
</dbReference>
<organism evidence="19 20">
    <name type="scientific">Niastella populi</name>
    <dbReference type="NCBI Taxonomy" id="550983"/>
    <lineage>
        <taxon>Bacteria</taxon>
        <taxon>Pseudomonadati</taxon>
        <taxon>Bacteroidota</taxon>
        <taxon>Chitinophagia</taxon>
        <taxon>Chitinophagales</taxon>
        <taxon>Chitinophagaceae</taxon>
        <taxon>Niastella</taxon>
    </lineage>
</organism>
<dbReference type="STRING" id="550983.A4R26_21150"/>
<evidence type="ECO:0000256" key="13">
    <source>
        <dbReference type="ARBA" id="ARBA00048798"/>
    </source>
</evidence>
<dbReference type="PROSITE" id="PS00770">
    <property type="entry name" value="AA_TRANSFER_CLASS_4"/>
    <property type="match status" value="1"/>
</dbReference>
<dbReference type="GO" id="GO:0009098">
    <property type="term" value="P:L-leucine biosynthetic process"/>
    <property type="evidence" value="ECO:0007669"/>
    <property type="project" value="UniProtKB-UniPathway"/>
</dbReference>
<evidence type="ECO:0000256" key="5">
    <source>
        <dbReference type="ARBA" id="ARBA00005072"/>
    </source>
</evidence>
<dbReference type="InterPro" id="IPR043132">
    <property type="entry name" value="BCAT-like_C"/>
</dbReference>
<dbReference type="InterPro" id="IPR001544">
    <property type="entry name" value="Aminotrans_IV"/>
</dbReference>
<dbReference type="PANTHER" id="PTHR11825">
    <property type="entry name" value="SUBGROUP IIII AMINOTRANSFERASE"/>
    <property type="match status" value="1"/>
</dbReference>
<dbReference type="RefSeq" id="WP_081164579.1">
    <property type="nucleotide sequence ID" value="NZ_LWBP01000178.1"/>
</dbReference>
<dbReference type="InterPro" id="IPR018300">
    <property type="entry name" value="Aminotrans_IV_CS"/>
</dbReference>
<evidence type="ECO:0000256" key="15">
    <source>
        <dbReference type="PIRSR" id="PIRSR006468-1"/>
    </source>
</evidence>
<evidence type="ECO:0000313" key="19">
    <source>
        <dbReference type="EMBL" id="OQP59329.1"/>
    </source>
</evidence>
<evidence type="ECO:0000256" key="9">
    <source>
        <dbReference type="ARBA" id="ARBA00022679"/>
    </source>
</evidence>
<keyword evidence="11 18" id="KW-0100">Branched-chain amino acid biosynthesis</keyword>
<comment type="similarity">
    <text evidence="6 16">Belongs to the class-IV pyridoxal-phosphate-dependent aminotransferase family.</text>
</comment>
<comment type="pathway">
    <text evidence="4">Amino-acid biosynthesis; L-valine biosynthesis; L-valine from pyruvate: step 4/4.</text>
</comment>
<evidence type="ECO:0000256" key="2">
    <source>
        <dbReference type="ARBA" id="ARBA00003109"/>
    </source>
</evidence>
<dbReference type="UniPathway" id="UPA00047">
    <property type="reaction ID" value="UER00058"/>
</dbReference>
<dbReference type="AlphaFoldDB" id="A0A1V9FLV2"/>
<reference evidence="20" key="1">
    <citation type="submission" date="2016-04" db="EMBL/GenBank/DDBJ databases">
        <authorList>
            <person name="Chen L."/>
            <person name="Zhuang W."/>
            <person name="Wang G."/>
        </authorList>
    </citation>
    <scope>NUCLEOTIDE SEQUENCE [LARGE SCALE GENOMIC DNA]</scope>
    <source>
        <strain evidence="20">208</strain>
    </source>
</reference>
<dbReference type="SUPFAM" id="SSF56752">
    <property type="entry name" value="D-aminoacid aminotransferase-like PLP-dependent enzymes"/>
    <property type="match status" value="1"/>
</dbReference>
<dbReference type="Gene3D" id="3.30.470.10">
    <property type="match status" value="1"/>
</dbReference>
<dbReference type="Proteomes" id="UP000192276">
    <property type="component" value="Unassembled WGS sequence"/>
</dbReference>
<dbReference type="Pfam" id="PF01063">
    <property type="entry name" value="Aminotran_4"/>
    <property type="match status" value="1"/>
</dbReference>
<proteinExistence type="inferred from homology"/>
<dbReference type="EC" id="2.6.1.42" evidence="18"/>
<dbReference type="GO" id="GO:0052654">
    <property type="term" value="F:L-leucine-2-oxoglutarate transaminase activity"/>
    <property type="evidence" value="ECO:0007669"/>
    <property type="project" value="RHEA"/>
</dbReference>
<gene>
    <name evidence="19" type="ORF">A4R26_21150</name>
</gene>
<dbReference type="EMBL" id="LWBP01000178">
    <property type="protein sequence ID" value="OQP59329.1"/>
    <property type="molecule type" value="Genomic_DNA"/>
</dbReference>
<dbReference type="InterPro" id="IPR005786">
    <property type="entry name" value="B_amino_transII"/>
</dbReference>
<dbReference type="PIRSF" id="PIRSF006468">
    <property type="entry name" value="BCAT1"/>
    <property type="match status" value="1"/>
</dbReference>
<comment type="catalytic activity">
    <reaction evidence="12 18">
        <text>L-valine + 2-oxoglutarate = 3-methyl-2-oxobutanoate + L-glutamate</text>
        <dbReference type="Rhea" id="RHEA:24813"/>
        <dbReference type="ChEBI" id="CHEBI:11851"/>
        <dbReference type="ChEBI" id="CHEBI:16810"/>
        <dbReference type="ChEBI" id="CHEBI:29985"/>
        <dbReference type="ChEBI" id="CHEBI:57762"/>
        <dbReference type="EC" id="2.6.1.42"/>
    </reaction>
</comment>
<keyword evidence="20" id="KW-1185">Reference proteome</keyword>
<keyword evidence="10 17" id="KW-0663">Pyridoxal phosphate</keyword>
<feature type="modified residue" description="N6-(pyridoxal phosphate)lysine" evidence="15">
    <location>
        <position position="195"/>
    </location>
</feature>
<evidence type="ECO:0000256" key="1">
    <source>
        <dbReference type="ARBA" id="ARBA00001933"/>
    </source>
</evidence>
<evidence type="ECO:0000256" key="14">
    <source>
        <dbReference type="ARBA" id="ARBA00049229"/>
    </source>
</evidence>
<dbReference type="PANTHER" id="PTHR11825:SF44">
    <property type="entry name" value="BRANCHED-CHAIN-AMINO-ACID AMINOTRANSFERASE"/>
    <property type="match status" value="1"/>
</dbReference>
<dbReference type="InterPro" id="IPR033939">
    <property type="entry name" value="BCAT_family"/>
</dbReference>
<evidence type="ECO:0000256" key="4">
    <source>
        <dbReference type="ARBA" id="ARBA00004931"/>
    </source>
</evidence>
<dbReference type="GO" id="GO:0052655">
    <property type="term" value="F:L-valine-2-oxoglutarate transaminase activity"/>
    <property type="evidence" value="ECO:0007669"/>
    <property type="project" value="RHEA"/>
</dbReference>
<evidence type="ECO:0000256" key="7">
    <source>
        <dbReference type="ARBA" id="ARBA00022576"/>
    </source>
</evidence>
<dbReference type="OrthoDB" id="9804984at2"/>
<evidence type="ECO:0000256" key="8">
    <source>
        <dbReference type="ARBA" id="ARBA00022605"/>
    </source>
</evidence>
<evidence type="ECO:0000256" key="12">
    <source>
        <dbReference type="ARBA" id="ARBA00048212"/>
    </source>
</evidence>
<comment type="cofactor">
    <cofactor evidence="1 17">
        <name>pyridoxal 5'-phosphate</name>
        <dbReference type="ChEBI" id="CHEBI:597326"/>
    </cofactor>
</comment>
<evidence type="ECO:0000256" key="18">
    <source>
        <dbReference type="RuleBase" id="RU004517"/>
    </source>
</evidence>
<comment type="caution">
    <text evidence="19">The sequence shown here is derived from an EMBL/GenBank/DDBJ whole genome shotgun (WGS) entry which is preliminary data.</text>
</comment>
<comment type="function">
    <text evidence="2">Acts on leucine, isoleucine and valine.</text>
</comment>
<evidence type="ECO:0000256" key="11">
    <source>
        <dbReference type="ARBA" id="ARBA00023304"/>
    </source>
</evidence>
<protein>
    <recommendedName>
        <fullName evidence="18">Branched-chain-amino-acid aminotransferase</fullName>
        <ecNumber evidence="18">2.6.1.42</ecNumber>
    </recommendedName>
</protein>
<sequence>MVEAYSIPVTKVERSRLPEITLKDIPFGRTFTDHMLEADYINGEWKNVEIKPYQPLMVSPSLAALHYGQSIFEGIKAYKNEAGEAFIFRPYDNYKRFNLSAARMEMPTVPEDIFIEGMRQLIALDSNWIPAMHDHSLYIRPFMFSSDEMIGVRPSENYKFMIILAPTGPYYSTPMRIKVEETYTRAAPGGVGQAKAAGNYGSAMYVTAQAKKQGFDQVLWTDVYEHKYVQEAGTMNVFFVIGDTAVTPDLTPGTILAGVTRDSVMTILEEMGLKVEERPVSIDMLIEAYKAGELREVFGTGTAATVSLIRELKYKDFAMSFDTQKFTVTAEIKNRLDAIREGHAPDKYGWMVSV</sequence>
<keyword evidence="7 18" id="KW-0032">Aminotransferase</keyword>
<evidence type="ECO:0000256" key="6">
    <source>
        <dbReference type="ARBA" id="ARBA00009320"/>
    </source>
</evidence>
<comment type="pathway">
    <text evidence="5">Amino-acid biosynthesis; L-leucine biosynthesis; L-leucine from 3-methyl-2-oxobutanoate: step 4/4.</text>
</comment>
<comment type="catalytic activity">
    <reaction evidence="13 18">
        <text>L-isoleucine + 2-oxoglutarate = (S)-3-methyl-2-oxopentanoate + L-glutamate</text>
        <dbReference type="Rhea" id="RHEA:24801"/>
        <dbReference type="ChEBI" id="CHEBI:16810"/>
        <dbReference type="ChEBI" id="CHEBI:29985"/>
        <dbReference type="ChEBI" id="CHEBI:35146"/>
        <dbReference type="ChEBI" id="CHEBI:58045"/>
        <dbReference type="EC" id="2.6.1.42"/>
    </reaction>
</comment>